<sequence>LPTSNRAQQHLRAVSAMAELPSDWANIIIPTEMLPSGVDFNDLLGSLMSMASGMQDSLNEMLSSYTDAGGAVSPTGYSEPTLDDTATASTLEDTEINTSDGDGGSNGSGKALKLGLGIGVPAAVLTLLCVAFYLLRRWRRRPEPIPDDPDAIEALAGIDEMPATAPPPPPPATVVPALMGRPDGVVHGQTNVVVAAVSAPAVQIAKPDDSPFDLPPLYHELPENTVQHEPKDK</sequence>
<keyword evidence="2" id="KW-0472">Membrane</keyword>
<dbReference type="AlphaFoldDB" id="A0A9W7Y9U2"/>
<keyword evidence="2" id="KW-0812">Transmembrane</keyword>
<feature type="non-terminal residue" evidence="3">
    <location>
        <position position="1"/>
    </location>
</feature>
<gene>
    <name evidence="3" type="ORF">LPJ61_004276</name>
</gene>
<dbReference type="EMBL" id="JANBOI010000919">
    <property type="protein sequence ID" value="KAJ1728005.1"/>
    <property type="molecule type" value="Genomic_DNA"/>
</dbReference>
<evidence type="ECO:0000313" key="4">
    <source>
        <dbReference type="Proteomes" id="UP001143981"/>
    </source>
</evidence>
<organism evidence="3 4">
    <name type="scientific">Coemansia biformis</name>
    <dbReference type="NCBI Taxonomy" id="1286918"/>
    <lineage>
        <taxon>Eukaryota</taxon>
        <taxon>Fungi</taxon>
        <taxon>Fungi incertae sedis</taxon>
        <taxon>Zoopagomycota</taxon>
        <taxon>Kickxellomycotina</taxon>
        <taxon>Kickxellomycetes</taxon>
        <taxon>Kickxellales</taxon>
        <taxon>Kickxellaceae</taxon>
        <taxon>Coemansia</taxon>
    </lineage>
</organism>
<comment type="caution">
    <text evidence="3">The sequence shown here is derived from an EMBL/GenBank/DDBJ whole genome shotgun (WGS) entry which is preliminary data.</text>
</comment>
<evidence type="ECO:0000256" key="1">
    <source>
        <dbReference type="SAM" id="MobiDB-lite"/>
    </source>
</evidence>
<evidence type="ECO:0000256" key="2">
    <source>
        <dbReference type="SAM" id="Phobius"/>
    </source>
</evidence>
<dbReference type="Proteomes" id="UP001143981">
    <property type="component" value="Unassembled WGS sequence"/>
</dbReference>
<keyword evidence="4" id="KW-1185">Reference proteome</keyword>
<feature type="region of interest" description="Disordered" evidence="1">
    <location>
        <begin position="207"/>
        <end position="233"/>
    </location>
</feature>
<proteinExistence type="predicted"/>
<evidence type="ECO:0008006" key="5">
    <source>
        <dbReference type="Google" id="ProtNLM"/>
    </source>
</evidence>
<evidence type="ECO:0000313" key="3">
    <source>
        <dbReference type="EMBL" id="KAJ1728005.1"/>
    </source>
</evidence>
<feature type="region of interest" description="Disordered" evidence="1">
    <location>
        <begin position="72"/>
        <end position="107"/>
    </location>
</feature>
<feature type="compositionally biased region" description="Basic and acidic residues" evidence="1">
    <location>
        <begin position="220"/>
        <end position="233"/>
    </location>
</feature>
<keyword evidence="2" id="KW-1133">Transmembrane helix</keyword>
<accession>A0A9W7Y9U2</accession>
<reference evidence="3" key="1">
    <citation type="submission" date="2022-07" db="EMBL/GenBank/DDBJ databases">
        <title>Phylogenomic reconstructions and comparative analyses of Kickxellomycotina fungi.</title>
        <authorList>
            <person name="Reynolds N.K."/>
            <person name="Stajich J.E."/>
            <person name="Barry K."/>
            <person name="Grigoriev I.V."/>
            <person name="Crous P."/>
            <person name="Smith M.E."/>
        </authorList>
    </citation>
    <scope>NUCLEOTIDE SEQUENCE</scope>
    <source>
        <strain evidence="3">BCRC 34381</strain>
    </source>
</reference>
<protein>
    <recommendedName>
        <fullName evidence="5">Mid2 domain-containing protein</fullName>
    </recommendedName>
</protein>
<feature type="transmembrane region" description="Helical" evidence="2">
    <location>
        <begin position="114"/>
        <end position="135"/>
    </location>
</feature>
<name>A0A9W7Y9U2_9FUNG</name>